<dbReference type="SUPFAM" id="SSF53474">
    <property type="entry name" value="alpha/beta-Hydrolases"/>
    <property type="match status" value="1"/>
</dbReference>
<evidence type="ECO:0000313" key="2">
    <source>
        <dbReference type="EMBL" id="PTW61062.1"/>
    </source>
</evidence>
<dbReference type="InterPro" id="IPR029058">
    <property type="entry name" value="AB_hydrolase_fold"/>
</dbReference>
<sequence>MFRDPVILIHGAWQGSWAWNSFAPLLEADGFDVFAADLPGNGSDSTDPADVTLDVYLDYFGRLLTEIARPVSLIAHSGGGAIATAVAERHAEQVARIVYVAGMMLPSGASFADVQAEIDGSSAVPSGVTGELTWSADRRVTTVPRAAATAILFSDCAPDLAAAAAAKLTPQGEGGRAIRVMTTPERYGRIPRLYVEATEDRSLLLDVQRRMQQLVPGATVISLPTGHAPHVSAPYLLAEAILPFLQGGEAEMAEHNAPKSQATPLADGASR</sequence>
<dbReference type="OrthoDB" id="9814966at2"/>
<reference evidence="2 3" key="1">
    <citation type="submission" date="2018-04" db="EMBL/GenBank/DDBJ databases">
        <title>Genomic Encyclopedia of Archaeal and Bacterial Type Strains, Phase II (KMG-II): from individual species to whole genera.</title>
        <authorList>
            <person name="Goeker M."/>
        </authorList>
    </citation>
    <scope>NUCLEOTIDE SEQUENCE [LARGE SCALE GENOMIC DNA]</scope>
    <source>
        <strain evidence="2 3">DSM 23382</strain>
    </source>
</reference>
<dbReference type="InterPro" id="IPR052897">
    <property type="entry name" value="Sec-Metab_Biosynth_Hydrolase"/>
</dbReference>
<evidence type="ECO:0000259" key="1">
    <source>
        <dbReference type="Pfam" id="PF12697"/>
    </source>
</evidence>
<comment type="caution">
    <text evidence="2">The sequence shown here is derived from an EMBL/GenBank/DDBJ whole genome shotgun (WGS) entry which is preliminary data.</text>
</comment>
<gene>
    <name evidence="2" type="ORF">C8N35_103244</name>
</gene>
<accession>A0A2T5VBD9</accession>
<dbReference type="AlphaFoldDB" id="A0A2T5VBD9"/>
<dbReference type="PRINTS" id="PR00111">
    <property type="entry name" value="ABHYDROLASE"/>
</dbReference>
<keyword evidence="3" id="KW-1185">Reference proteome</keyword>
<dbReference type="InterPro" id="IPR000073">
    <property type="entry name" value="AB_hydrolase_1"/>
</dbReference>
<dbReference type="PANTHER" id="PTHR37017:SF11">
    <property type="entry name" value="ESTERASE_LIPASE_THIOESTERASE DOMAIN-CONTAINING PROTEIN"/>
    <property type="match status" value="1"/>
</dbReference>
<dbReference type="Pfam" id="PF12697">
    <property type="entry name" value="Abhydrolase_6"/>
    <property type="match status" value="1"/>
</dbReference>
<proteinExistence type="predicted"/>
<protein>
    <submittedName>
        <fullName evidence="2">Pimeloyl-ACP methyl ester carboxylesterase</fullName>
    </submittedName>
</protein>
<name>A0A2T5VBD9_9HYPH</name>
<dbReference type="Gene3D" id="3.40.50.1820">
    <property type="entry name" value="alpha/beta hydrolase"/>
    <property type="match status" value="1"/>
</dbReference>
<dbReference type="PANTHER" id="PTHR37017">
    <property type="entry name" value="AB HYDROLASE-1 DOMAIN-CONTAINING PROTEIN-RELATED"/>
    <property type="match status" value="1"/>
</dbReference>
<organism evidence="2 3">
    <name type="scientific">Breoghania corrubedonensis</name>
    <dbReference type="NCBI Taxonomy" id="665038"/>
    <lineage>
        <taxon>Bacteria</taxon>
        <taxon>Pseudomonadati</taxon>
        <taxon>Pseudomonadota</taxon>
        <taxon>Alphaproteobacteria</taxon>
        <taxon>Hyphomicrobiales</taxon>
        <taxon>Stappiaceae</taxon>
        <taxon>Breoghania</taxon>
    </lineage>
</organism>
<dbReference type="EMBL" id="QAYG01000003">
    <property type="protein sequence ID" value="PTW61062.1"/>
    <property type="molecule type" value="Genomic_DNA"/>
</dbReference>
<feature type="domain" description="AB hydrolase-1" evidence="1">
    <location>
        <begin position="6"/>
        <end position="239"/>
    </location>
</feature>
<evidence type="ECO:0000313" key="3">
    <source>
        <dbReference type="Proteomes" id="UP000244081"/>
    </source>
</evidence>
<dbReference type="Proteomes" id="UP000244081">
    <property type="component" value="Unassembled WGS sequence"/>
</dbReference>